<name>A0A838XY05_9HYPH</name>
<dbReference type="InterPro" id="IPR052067">
    <property type="entry name" value="Metal_resp_HTH_trans_reg"/>
</dbReference>
<evidence type="ECO:0000313" key="6">
    <source>
        <dbReference type="Proteomes" id="UP000559404"/>
    </source>
</evidence>
<evidence type="ECO:0000256" key="3">
    <source>
        <dbReference type="ARBA" id="ARBA00023163"/>
    </source>
</evidence>
<protein>
    <submittedName>
        <fullName evidence="5">MarR family transcriptional regulator</fullName>
    </submittedName>
</protein>
<keyword evidence="3" id="KW-0804">Transcription</keyword>
<dbReference type="InterPro" id="IPR036388">
    <property type="entry name" value="WH-like_DNA-bd_sf"/>
</dbReference>
<feature type="domain" description="HTH marR-type" evidence="4">
    <location>
        <begin position="8"/>
        <end position="141"/>
    </location>
</feature>
<dbReference type="GO" id="GO:0003677">
    <property type="term" value="F:DNA binding"/>
    <property type="evidence" value="ECO:0007669"/>
    <property type="project" value="UniProtKB-KW"/>
</dbReference>
<dbReference type="Pfam" id="PF01047">
    <property type="entry name" value="MarR"/>
    <property type="match status" value="1"/>
</dbReference>
<dbReference type="SUPFAM" id="SSF46785">
    <property type="entry name" value="Winged helix' DNA-binding domain"/>
    <property type="match status" value="1"/>
</dbReference>
<dbReference type="PRINTS" id="PR00598">
    <property type="entry name" value="HTHMARR"/>
</dbReference>
<dbReference type="Proteomes" id="UP000559404">
    <property type="component" value="Unassembled WGS sequence"/>
</dbReference>
<proteinExistence type="predicted"/>
<dbReference type="GO" id="GO:0003700">
    <property type="term" value="F:DNA-binding transcription factor activity"/>
    <property type="evidence" value="ECO:0007669"/>
    <property type="project" value="InterPro"/>
</dbReference>
<evidence type="ECO:0000313" key="5">
    <source>
        <dbReference type="EMBL" id="MBA4611914.1"/>
    </source>
</evidence>
<evidence type="ECO:0000256" key="1">
    <source>
        <dbReference type="ARBA" id="ARBA00023015"/>
    </source>
</evidence>
<organism evidence="5 6">
    <name type="scientific">Stappia taiwanensis</name>
    <dbReference type="NCBI Taxonomy" id="992267"/>
    <lineage>
        <taxon>Bacteria</taxon>
        <taxon>Pseudomonadati</taxon>
        <taxon>Pseudomonadota</taxon>
        <taxon>Alphaproteobacteria</taxon>
        <taxon>Hyphomicrobiales</taxon>
        <taxon>Stappiaceae</taxon>
        <taxon>Stappia</taxon>
    </lineage>
</organism>
<dbReference type="AlphaFoldDB" id="A0A838XY05"/>
<keyword evidence="6" id="KW-1185">Reference proteome</keyword>
<keyword evidence="1" id="KW-0805">Transcription regulation</keyword>
<dbReference type="PANTHER" id="PTHR35790:SF4">
    <property type="entry name" value="HTH-TYPE TRANSCRIPTIONAL REGULATOR PCHR"/>
    <property type="match status" value="1"/>
</dbReference>
<reference evidence="5 6" key="1">
    <citation type="submission" date="2020-07" db="EMBL/GenBank/DDBJ databases">
        <authorList>
            <person name="Li M."/>
        </authorList>
    </citation>
    <scope>NUCLEOTIDE SEQUENCE [LARGE SCALE GENOMIC DNA]</scope>
    <source>
        <strain evidence="5 6">DSM 23284</strain>
    </source>
</reference>
<evidence type="ECO:0000259" key="4">
    <source>
        <dbReference type="PROSITE" id="PS50995"/>
    </source>
</evidence>
<evidence type="ECO:0000256" key="2">
    <source>
        <dbReference type="ARBA" id="ARBA00023125"/>
    </source>
</evidence>
<dbReference type="SMART" id="SM00347">
    <property type="entry name" value="HTH_MARR"/>
    <property type="match status" value="1"/>
</dbReference>
<dbReference type="PANTHER" id="PTHR35790">
    <property type="entry name" value="HTH-TYPE TRANSCRIPTIONAL REGULATOR PCHR"/>
    <property type="match status" value="1"/>
</dbReference>
<sequence>MPDILPLEAFLPYRLVRASNAVSQRFAAAYKMRFGLTRPEWRSIAILGEVGEATATEIGRRSTMHKTKVSRAVAALEGRGWLTRRADSDDRRVEHLELTAKGRQAYRELVQLARRFQEDLVREMGADAAAALDQGLTAVERMPPAQRR</sequence>
<reference evidence="5 6" key="2">
    <citation type="submission" date="2020-08" db="EMBL/GenBank/DDBJ databases">
        <title>Stappia taiwanensis sp. nov., isolated from a coastal thermal spring.</title>
        <authorList>
            <person name="Kampfer P."/>
        </authorList>
    </citation>
    <scope>NUCLEOTIDE SEQUENCE [LARGE SCALE GENOMIC DNA]</scope>
    <source>
        <strain evidence="5 6">DSM 23284</strain>
    </source>
</reference>
<dbReference type="Gene3D" id="1.10.10.10">
    <property type="entry name" value="Winged helix-like DNA-binding domain superfamily/Winged helix DNA-binding domain"/>
    <property type="match status" value="1"/>
</dbReference>
<comment type="caution">
    <text evidence="5">The sequence shown here is derived from an EMBL/GenBank/DDBJ whole genome shotgun (WGS) entry which is preliminary data.</text>
</comment>
<keyword evidence="2" id="KW-0238">DNA-binding</keyword>
<dbReference type="RefSeq" id="WP_181760108.1">
    <property type="nucleotide sequence ID" value="NZ_BMCR01000008.1"/>
</dbReference>
<dbReference type="EMBL" id="JACEON010000007">
    <property type="protein sequence ID" value="MBA4611914.1"/>
    <property type="molecule type" value="Genomic_DNA"/>
</dbReference>
<gene>
    <name evidence="5" type="ORF">H1W37_09645</name>
</gene>
<dbReference type="InterPro" id="IPR000835">
    <property type="entry name" value="HTH_MarR-typ"/>
</dbReference>
<accession>A0A838XY05</accession>
<dbReference type="InterPro" id="IPR036390">
    <property type="entry name" value="WH_DNA-bd_sf"/>
</dbReference>
<dbReference type="PROSITE" id="PS50995">
    <property type="entry name" value="HTH_MARR_2"/>
    <property type="match status" value="1"/>
</dbReference>